<evidence type="ECO:0000313" key="12">
    <source>
        <dbReference type="EMBL" id="QXQ15125.1"/>
    </source>
</evidence>
<dbReference type="InterPro" id="IPR036188">
    <property type="entry name" value="FAD/NAD-bd_sf"/>
</dbReference>
<keyword evidence="8" id="KW-0408">Iron</keyword>
<keyword evidence="13" id="KW-1185">Reference proteome</keyword>
<evidence type="ECO:0000256" key="9">
    <source>
        <dbReference type="ARBA" id="ARBA00023014"/>
    </source>
</evidence>
<comment type="cofactor">
    <cofactor evidence="1">
        <name>FAD</name>
        <dbReference type="ChEBI" id="CHEBI:57692"/>
    </cofactor>
</comment>
<keyword evidence="9" id="KW-0411">Iron-sulfur</keyword>
<sequence>MPHVVTQSCCSDASCVYACPVNCIHPTPDEPGFATAEMLYVDPATCVDCGACITACPVGAIVPHARLRPDQQNYLELNADFYASGAGPGPSERPLLAPMITSTAAVRPDLGPLRVAVVGSGPAGMYAADEVLRQTGAQVDVFDRLPMPYGLVRSGVAPDHPQTKQVTDLFELIAREPGFEFFLNVEVGRDLDHAELLPHYHAVVYAVGAAADRRLDVPGADLPGVGSATEFVGWYNGHPDHQHHRFDLSGNRAVIVGNGNVALDVARILLADRDRLAGTDITRAALAALRAGTIGEVVLLGRRGPADSAFTVPELAGLIACPDFDVVVDRSGGPAPDPAAPELSFAARHKLALLAGLPDLADAVPDRKRVVLRYGRTTRAIHGPGYVDEIETEPTPGTDGRVEKIATRLLLTSIGYHGRPVPGLPFDPARGIVPNRAGRVEGTAGAYVTGWIKRGPSGFVGTNKSCAHETLQTLVADFNAGRLARPAQSAAQLSRLVAARRPDRLDSAGWARLDAAERQRGRELGCIRDKITEVDQAVQIAAAQSRKGLLGFVR</sequence>
<dbReference type="InterPro" id="IPR023753">
    <property type="entry name" value="FAD/NAD-binding_dom"/>
</dbReference>
<keyword evidence="6" id="KW-0521">NADP</keyword>
<comment type="catalytic activity">
    <reaction evidence="10">
        <text>2 reduced [2Fe-2S]-[ferredoxin] + NADP(+) + H(+) = 2 oxidized [2Fe-2S]-[ferredoxin] + NADPH</text>
        <dbReference type="Rhea" id="RHEA:20125"/>
        <dbReference type="Rhea" id="RHEA-COMP:10000"/>
        <dbReference type="Rhea" id="RHEA-COMP:10001"/>
        <dbReference type="ChEBI" id="CHEBI:15378"/>
        <dbReference type="ChEBI" id="CHEBI:33737"/>
        <dbReference type="ChEBI" id="CHEBI:33738"/>
        <dbReference type="ChEBI" id="CHEBI:57783"/>
        <dbReference type="ChEBI" id="CHEBI:58349"/>
        <dbReference type="EC" id="1.18.1.2"/>
    </reaction>
</comment>
<evidence type="ECO:0000256" key="8">
    <source>
        <dbReference type="ARBA" id="ARBA00023004"/>
    </source>
</evidence>
<evidence type="ECO:0000256" key="4">
    <source>
        <dbReference type="ARBA" id="ARBA00022723"/>
    </source>
</evidence>
<dbReference type="PROSITE" id="PS00198">
    <property type="entry name" value="4FE4S_FER_1"/>
    <property type="match status" value="1"/>
</dbReference>
<accession>A0ABX8SEV7</accession>
<dbReference type="Pfam" id="PF00037">
    <property type="entry name" value="Fer4"/>
    <property type="match status" value="1"/>
</dbReference>
<dbReference type="InterPro" id="IPR017900">
    <property type="entry name" value="4Fe4S_Fe_S_CS"/>
</dbReference>
<dbReference type="InterPro" id="IPR017896">
    <property type="entry name" value="4Fe4S_Fe-S-bd"/>
</dbReference>
<keyword evidence="7" id="KW-0560">Oxidoreductase</keyword>
<dbReference type="EMBL" id="CP079105">
    <property type="protein sequence ID" value="QXQ15125.1"/>
    <property type="molecule type" value="Genomic_DNA"/>
</dbReference>
<evidence type="ECO:0000313" key="13">
    <source>
        <dbReference type="Proteomes" id="UP000887023"/>
    </source>
</evidence>
<feature type="domain" description="4Fe-4S ferredoxin-type" evidence="11">
    <location>
        <begin position="37"/>
        <end position="66"/>
    </location>
</feature>
<evidence type="ECO:0000256" key="7">
    <source>
        <dbReference type="ARBA" id="ARBA00023002"/>
    </source>
</evidence>
<proteinExistence type="predicted"/>
<feature type="domain" description="4Fe-4S ferredoxin-type" evidence="11">
    <location>
        <begin position="1"/>
        <end position="29"/>
    </location>
</feature>
<keyword evidence="3" id="KW-0285">Flavoprotein</keyword>
<dbReference type="InterPro" id="IPR055275">
    <property type="entry name" value="Ferredox_Rdtase"/>
</dbReference>
<dbReference type="RefSeq" id="WP_066473201.1">
    <property type="nucleotide sequence ID" value="NZ_CBCRUZ010000013.1"/>
</dbReference>
<evidence type="ECO:0000259" key="11">
    <source>
        <dbReference type="PROSITE" id="PS51379"/>
    </source>
</evidence>
<keyword evidence="4" id="KW-0479">Metal-binding</keyword>
<dbReference type="PANTHER" id="PTHR48467:SF1">
    <property type="entry name" value="GLUTAMATE SYNTHASE 1 [NADH], CHLOROPLASTIC-LIKE"/>
    <property type="match status" value="1"/>
</dbReference>
<dbReference type="CDD" id="cd04410">
    <property type="entry name" value="DMSOR_beta-like"/>
    <property type="match status" value="1"/>
</dbReference>
<dbReference type="SUPFAM" id="SSF51971">
    <property type="entry name" value="Nucleotide-binding domain"/>
    <property type="match status" value="1"/>
</dbReference>
<dbReference type="EC" id="1.18.1.2" evidence="2"/>
<dbReference type="Gene3D" id="3.50.50.60">
    <property type="entry name" value="FAD/NAD(P)-binding domain"/>
    <property type="match status" value="1"/>
</dbReference>
<protein>
    <recommendedName>
        <fullName evidence="2">ferredoxin--NADP(+) reductase</fullName>
        <ecNumber evidence="2">1.18.1.2</ecNumber>
    </recommendedName>
</protein>
<gene>
    <name evidence="12" type="ORF">KV203_07210</name>
</gene>
<dbReference type="PANTHER" id="PTHR48467">
    <property type="entry name" value="GLUTAMATE SYNTHASE 1 [NADH], CHLOROPLASTIC-LIKE"/>
    <property type="match status" value="1"/>
</dbReference>
<dbReference type="Proteomes" id="UP000887023">
    <property type="component" value="Chromosome"/>
</dbReference>
<evidence type="ECO:0000256" key="1">
    <source>
        <dbReference type="ARBA" id="ARBA00001974"/>
    </source>
</evidence>
<dbReference type="Gene3D" id="3.40.50.720">
    <property type="entry name" value="NAD(P)-binding Rossmann-like Domain"/>
    <property type="match status" value="1"/>
</dbReference>
<dbReference type="Pfam" id="PF07992">
    <property type="entry name" value="Pyr_redox_2"/>
    <property type="match status" value="1"/>
</dbReference>
<dbReference type="SUPFAM" id="SSF54862">
    <property type="entry name" value="4Fe-4S ferredoxins"/>
    <property type="match status" value="1"/>
</dbReference>
<organism evidence="12 13">
    <name type="scientific">Skermania pinensis</name>
    <dbReference type="NCBI Taxonomy" id="39122"/>
    <lineage>
        <taxon>Bacteria</taxon>
        <taxon>Bacillati</taxon>
        <taxon>Actinomycetota</taxon>
        <taxon>Actinomycetes</taxon>
        <taxon>Mycobacteriales</taxon>
        <taxon>Gordoniaceae</taxon>
        <taxon>Skermania</taxon>
    </lineage>
</organism>
<evidence type="ECO:0000256" key="3">
    <source>
        <dbReference type="ARBA" id="ARBA00022630"/>
    </source>
</evidence>
<evidence type="ECO:0000256" key="5">
    <source>
        <dbReference type="ARBA" id="ARBA00022827"/>
    </source>
</evidence>
<keyword evidence="5" id="KW-0274">FAD</keyword>
<name>A0ABX8SEV7_9ACTN</name>
<dbReference type="PROSITE" id="PS51379">
    <property type="entry name" value="4FE4S_FER_2"/>
    <property type="match status" value="2"/>
</dbReference>
<evidence type="ECO:0000256" key="6">
    <source>
        <dbReference type="ARBA" id="ARBA00022857"/>
    </source>
</evidence>
<evidence type="ECO:0000256" key="10">
    <source>
        <dbReference type="ARBA" id="ARBA00047776"/>
    </source>
</evidence>
<dbReference type="PRINTS" id="PR00419">
    <property type="entry name" value="ADXRDTASE"/>
</dbReference>
<reference evidence="12" key="1">
    <citation type="submission" date="2021-07" db="EMBL/GenBank/DDBJ databases">
        <title>Candidatus Kaistella beijingensis sp. nov. isolated from a municipal wastewater treatment plant is involved in sludge foaming.</title>
        <authorList>
            <person name="Song Y."/>
            <person name="Liu S.-J."/>
        </authorList>
    </citation>
    <scope>NUCLEOTIDE SEQUENCE</scope>
    <source>
        <strain evidence="12">DSM 43998</strain>
    </source>
</reference>
<dbReference type="Gene3D" id="3.30.70.20">
    <property type="match status" value="1"/>
</dbReference>
<evidence type="ECO:0000256" key="2">
    <source>
        <dbReference type="ARBA" id="ARBA00013223"/>
    </source>
</evidence>